<dbReference type="Pfam" id="PF23755">
    <property type="entry name" value="Ig-like_IP5PC_F"/>
    <property type="match status" value="1"/>
</dbReference>
<accession>A0ABC8JKC1</accession>
<name>A0ABC8JKC1_ERUVS</name>
<comment type="caution">
    <text evidence="2">The sequence shown here is derived from an EMBL/GenBank/DDBJ whole genome shotgun (WGS) entry which is preliminary data.</text>
</comment>
<proteinExistence type="predicted"/>
<dbReference type="InterPro" id="IPR056455">
    <property type="entry name" value="Ig-like_IP5PC_F"/>
</dbReference>
<reference evidence="2 3" key="1">
    <citation type="submission" date="2022-03" db="EMBL/GenBank/DDBJ databases">
        <authorList>
            <person name="Macdonald S."/>
            <person name="Ahmed S."/>
            <person name="Newling K."/>
        </authorList>
    </citation>
    <scope>NUCLEOTIDE SEQUENCE [LARGE SCALE GENOMIC DNA]</scope>
</reference>
<gene>
    <name evidence="2" type="ORF">ERUC_LOCUS12253</name>
</gene>
<sequence>MRTSSNTSRNSFSPSADIALRRAIFNILCKRAGMLKPDASVQVKVLHEDFLKLDESFDGIQQNLSREETCDKEVTLVINIQGSCSTRTTSHSIKVCYCFSAAKSLSLPYPHPPA</sequence>
<feature type="domain" description="IP5PC-F immunoglobulin-like" evidence="1">
    <location>
        <begin position="32"/>
        <end position="98"/>
    </location>
</feature>
<evidence type="ECO:0000313" key="3">
    <source>
        <dbReference type="Proteomes" id="UP001642260"/>
    </source>
</evidence>
<keyword evidence="3" id="KW-1185">Reference proteome</keyword>
<dbReference type="AlphaFoldDB" id="A0ABC8JKC1"/>
<dbReference type="Proteomes" id="UP001642260">
    <property type="component" value="Unassembled WGS sequence"/>
</dbReference>
<evidence type="ECO:0000259" key="1">
    <source>
        <dbReference type="Pfam" id="PF23755"/>
    </source>
</evidence>
<organism evidence="2 3">
    <name type="scientific">Eruca vesicaria subsp. sativa</name>
    <name type="common">Garden rocket</name>
    <name type="synonym">Eruca sativa</name>
    <dbReference type="NCBI Taxonomy" id="29727"/>
    <lineage>
        <taxon>Eukaryota</taxon>
        <taxon>Viridiplantae</taxon>
        <taxon>Streptophyta</taxon>
        <taxon>Embryophyta</taxon>
        <taxon>Tracheophyta</taxon>
        <taxon>Spermatophyta</taxon>
        <taxon>Magnoliopsida</taxon>
        <taxon>eudicotyledons</taxon>
        <taxon>Gunneridae</taxon>
        <taxon>Pentapetalae</taxon>
        <taxon>rosids</taxon>
        <taxon>malvids</taxon>
        <taxon>Brassicales</taxon>
        <taxon>Brassicaceae</taxon>
        <taxon>Brassiceae</taxon>
        <taxon>Eruca</taxon>
    </lineage>
</organism>
<dbReference type="EMBL" id="CAKOAT010116265">
    <property type="protein sequence ID" value="CAH8330978.1"/>
    <property type="molecule type" value="Genomic_DNA"/>
</dbReference>
<protein>
    <recommendedName>
        <fullName evidence="1">IP5PC-F immunoglobulin-like domain-containing protein</fullName>
    </recommendedName>
</protein>
<evidence type="ECO:0000313" key="2">
    <source>
        <dbReference type="EMBL" id="CAH8330978.1"/>
    </source>
</evidence>